<sequence>TSSSSVENQTRSNKNTLLSELLQTVKKSPPTNNETEIEKPKSNSSSLSKTESTSTPKPINKDRINEFASLLSSSVHLSQPQTIQKPIKSSTTTKKSSSSSTIRSEERSSSSIPSANTERDERESYHTVKSNNSEENQTKKHIDARYNERLDDRGSIKVKTANIKALFEQKISDTNKALSQSSEHLLHLTEVKQQQQHHKKIPISYGSLKRNIPNYPQTGSNNNNRRQSYNQDTLPMNKYTDHVVGTKDVVIEDKQPENALSKAIRRNTTESVVYSTTTDASANGSMSPTNGYYSETLIAREIRQTKQKEDELKRQRKKCGFIEDGSGIMSNSTNDSIKSESTLSTNQSVKNSSFLSNLDFFTSKAANNSSTESISSPRRSIVSIQNHTFEPQQDDSKQMHTIVSQELNRFNENGVSINRTSSTNGILPRSTSNQNILATQNSNNIIQREIEAIRAKEAELRQLGRIQHTSDEHADPRKYQELVSTLPKSQSIQTISTGKTRRDSENQQLSRSHGPANGLFKPKLNNNNNSPLSSVRNKFPSPNPHAPIVSSTNKIADYSKLSTTDRLEYEKRQCQERDQELKNIPNYPQTGSNNNNRRQSYNQDTLPMNKYTDHVVGTKDVVIEDKQPENALSKAIRRNTTESVVYSTTTDPSANASMSPTNGYYSETLIAREIRQTKQKEEELKRQRKKCGFIEDGSGIMSNSTNDSIKSESTLSTNQSVKNSSFLSNLDFFTSKAANNSSTESISSPRRSIVSIQNHTFEPQQDDSKQMHTIVSQELNRFNENGVSINRTSSTNGILPRSTSNQNILATQNSNNIIQREIEAIRAKEAELRQLGRIQHTSDEHADPRKYQELVSTLPKSQSIQTISTGKIRRDSENQQLSRSHGPTNGLFKPKLTNNNNSPLSSVRNKFPSPNPNAPIVSSTNKIADYSKLSTTDRLEYEKRQCQEREQELKKQRSSISASTSSTNTTINGDSGNVSQEEHDDDQERYFDKIERLKRTENEKAQAPLVRPPKKLDMSQKWEQMMANKIDD</sequence>
<feature type="compositionally biased region" description="Polar residues" evidence="1">
    <location>
        <begin position="1"/>
        <end position="34"/>
    </location>
</feature>
<feature type="region of interest" description="Disordered" evidence="1">
    <location>
        <begin position="482"/>
        <end position="552"/>
    </location>
</feature>
<feature type="region of interest" description="Disordered" evidence="1">
    <location>
        <begin position="854"/>
        <end position="924"/>
    </location>
</feature>
<organism evidence="2 3">
    <name type="scientific">Adineta steineri</name>
    <dbReference type="NCBI Taxonomy" id="433720"/>
    <lineage>
        <taxon>Eukaryota</taxon>
        <taxon>Metazoa</taxon>
        <taxon>Spiralia</taxon>
        <taxon>Gnathifera</taxon>
        <taxon>Rotifera</taxon>
        <taxon>Eurotatoria</taxon>
        <taxon>Bdelloidea</taxon>
        <taxon>Adinetida</taxon>
        <taxon>Adinetidae</taxon>
        <taxon>Adineta</taxon>
    </lineage>
</organism>
<dbReference type="Proteomes" id="UP000663845">
    <property type="component" value="Unassembled WGS sequence"/>
</dbReference>
<feature type="compositionally biased region" description="Polar residues" evidence="1">
    <location>
        <begin position="896"/>
        <end position="908"/>
    </location>
</feature>
<comment type="caution">
    <text evidence="2">The sequence shown here is derived from an EMBL/GenBank/DDBJ whole genome shotgun (WGS) entry which is preliminary data.</text>
</comment>
<feature type="compositionally biased region" description="Polar residues" evidence="1">
    <location>
        <begin position="70"/>
        <end position="84"/>
    </location>
</feature>
<feature type="compositionally biased region" description="Low complexity" evidence="1">
    <location>
        <begin position="592"/>
        <end position="603"/>
    </location>
</feature>
<feature type="compositionally biased region" description="Polar residues" evidence="1">
    <location>
        <begin position="854"/>
        <end position="869"/>
    </location>
</feature>
<protein>
    <submittedName>
        <fullName evidence="2">Uncharacterized protein</fullName>
    </submittedName>
</protein>
<feature type="compositionally biased region" description="Low complexity" evidence="1">
    <location>
        <begin position="42"/>
        <end position="58"/>
    </location>
</feature>
<feature type="region of interest" description="Disordered" evidence="1">
    <location>
        <begin position="574"/>
        <end position="604"/>
    </location>
</feature>
<evidence type="ECO:0000313" key="3">
    <source>
        <dbReference type="Proteomes" id="UP000663845"/>
    </source>
</evidence>
<evidence type="ECO:0000313" key="2">
    <source>
        <dbReference type="EMBL" id="CAF1500580.1"/>
    </source>
</evidence>
<feature type="compositionally biased region" description="Polar residues" evidence="1">
    <location>
        <begin position="878"/>
        <end position="887"/>
    </location>
</feature>
<feature type="compositionally biased region" description="Low complexity" evidence="1">
    <location>
        <begin position="521"/>
        <end position="534"/>
    </location>
</feature>
<feature type="region of interest" description="Disordered" evidence="1">
    <location>
        <begin position="944"/>
        <end position="1020"/>
    </location>
</feature>
<gene>
    <name evidence="2" type="ORF">JYZ213_LOCUS43458</name>
</gene>
<feature type="compositionally biased region" description="Basic and acidic residues" evidence="1">
    <location>
        <begin position="136"/>
        <end position="146"/>
    </location>
</feature>
<proteinExistence type="predicted"/>
<feature type="non-terminal residue" evidence="2">
    <location>
        <position position="1032"/>
    </location>
</feature>
<feature type="compositionally biased region" description="Low complexity" evidence="1">
    <location>
        <begin position="958"/>
        <end position="972"/>
    </location>
</feature>
<feature type="region of interest" description="Disordered" evidence="1">
    <location>
        <begin position="192"/>
        <end position="231"/>
    </location>
</feature>
<dbReference type="AlphaFoldDB" id="A0A815T4D9"/>
<name>A0A815T4D9_9BILA</name>
<evidence type="ECO:0000256" key="1">
    <source>
        <dbReference type="SAM" id="MobiDB-lite"/>
    </source>
</evidence>
<feature type="compositionally biased region" description="Low complexity" evidence="1">
    <location>
        <begin position="85"/>
        <end position="102"/>
    </location>
</feature>
<feature type="compositionally biased region" description="Basic and acidic residues" evidence="1">
    <location>
        <begin position="986"/>
        <end position="1004"/>
    </location>
</feature>
<dbReference type="EMBL" id="CAJNOG010002334">
    <property type="protein sequence ID" value="CAF1500580.1"/>
    <property type="molecule type" value="Genomic_DNA"/>
</dbReference>
<feature type="compositionally biased region" description="Basic and acidic residues" evidence="1">
    <location>
        <begin position="117"/>
        <end position="126"/>
    </location>
</feature>
<reference evidence="2" key="1">
    <citation type="submission" date="2021-02" db="EMBL/GenBank/DDBJ databases">
        <authorList>
            <person name="Nowell W R."/>
        </authorList>
    </citation>
    <scope>NUCLEOTIDE SEQUENCE</scope>
</reference>
<feature type="compositionally biased region" description="Polar residues" evidence="1">
    <location>
        <begin position="482"/>
        <end position="498"/>
    </location>
</feature>
<feature type="region of interest" description="Disordered" evidence="1">
    <location>
        <begin position="1"/>
        <end position="146"/>
    </location>
</feature>
<accession>A0A815T4D9</accession>
<feature type="compositionally biased region" description="Low complexity" evidence="1">
    <location>
        <begin position="220"/>
        <end position="231"/>
    </location>
</feature>
<feature type="compositionally biased region" description="Basic and acidic residues" evidence="1">
    <location>
        <begin position="944"/>
        <end position="955"/>
    </location>
</feature>